<dbReference type="STRING" id="64969.SAMN02745127_01975"/>
<dbReference type="Gene3D" id="3.90.70.10">
    <property type="entry name" value="Cysteine proteinases"/>
    <property type="match status" value="1"/>
</dbReference>
<feature type="signal peptide" evidence="1">
    <location>
        <begin position="1"/>
        <end position="22"/>
    </location>
</feature>
<dbReference type="PROSITE" id="PS50990">
    <property type="entry name" value="PEPTIDASE_C39"/>
    <property type="match status" value="1"/>
</dbReference>
<evidence type="ECO:0000259" key="2">
    <source>
        <dbReference type="PROSITE" id="PS50990"/>
    </source>
</evidence>
<dbReference type="InterPro" id="IPR005074">
    <property type="entry name" value="Peptidase_C39"/>
</dbReference>
<feature type="chain" id="PRO_5012888294" evidence="1">
    <location>
        <begin position="23"/>
        <end position="219"/>
    </location>
</feature>
<dbReference type="GO" id="GO:0016020">
    <property type="term" value="C:membrane"/>
    <property type="evidence" value="ECO:0007669"/>
    <property type="project" value="InterPro"/>
</dbReference>
<dbReference type="RefSeq" id="WP_078745564.1">
    <property type="nucleotide sequence ID" value="NZ_FUXG01000012.1"/>
</dbReference>
<feature type="domain" description="Peptidase C39" evidence="2">
    <location>
        <begin position="53"/>
        <end position="176"/>
    </location>
</feature>
<dbReference type="OrthoDB" id="13401at2"/>
<dbReference type="EMBL" id="MTSM01000003">
    <property type="protein sequence ID" value="OPX56474.1"/>
    <property type="molecule type" value="Genomic_DNA"/>
</dbReference>
<keyword evidence="4" id="KW-1185">Reference proteome</keyword>
<keyword evidence="1" id="KW-0732">Signal</keyword>
<evidence type="ECO:0000313" key="4">
    <source>
        <dbReference type="Proteomes" id="UP000191418"/>
    </source>
</evidence>
<name>A0A1T4QPV3_9GAMM</name>
<gene>
    <name evidence="3" type="ORF">BTE48_03345</name>
</gene>
<dbReference type="Pfam" id="PF03412">
    <property type="entry name" value="Peptidase_C39"/>
    <property type="match status" value="1"/>
</dbReference>
<accession>A0A1T4QPV3</accession>
<evidence type="ECO:0000313" key="3">
    <source>
        <dbReference type="EMBL" id="OPX56474.1"/>
    </source>
</evidence>
<dbReference type="Proteomes" id="UP000191418">
    <property type="component" value="Unassembled WGS sequence"/>
</dbReference>
<dbReference type="GO" id="GO:0008233">
    <property type="term" value="F:peptidase activity"/>
    <property type="evidence" value="ECO:0007669"/>
    <property type="project" value="InterPro"/>
</dbReference>
<dbReference type="GO" id="GO:0006508">
    <property type="term" value="P:proteolysis"/>
    <property type="evidence" value="ECO:0007669"/>
    <property type="project" value="InterPro"/>
</dbReference>
<proteinExistence type="predicted"/>
<comment type="caution">
    <text evidence="3">The sequence shown here is derived from an EMBL/GenBank/DDBJ whole genome shotgun (WGS) entry which is preliminary data.</text>
</comment>
<dbReference type="AlphaFoldDB" id="A0A1T4QPV3"/>
<evidence type="ECO:0000256" key="1">
    <source>
        <dbReference type="SAM" id="SignalP"/>
    </source>
</evidence>
<dbReference type="GO" id="GO:0005524">
    <property type="term" value="F:ATP binding"/>
    <property type="evidence" value="ECO:0007669"/>
    <property type="project" value="InterPro"/>
</dbReference>
<reference evidence="3 4" key="1">
    <citation type="submission" date="2017-01" db="EMBL/GenBank/DDBJ databases">
        <title>Genome Sequencing of a Marine Spirillum, Oceanospirillum multiglobuliferum ATCC 33336, from Japan.</title>
        <authorList>
            <person name="Carney J.G."/>
            <person name="Trachtenberg A.M."/>
            <person name="Rheaume B.A."/>
            <person name="Linnane J.D."/>
            <person name="Pitts N.L."/>
            <person name="Mykles D.L."/>
            <person name="Maclea K.S."/>
        </authorList>
    </citation>
    <scope>NUCLEOTIDE SEQUENCE [LARGE SCALE GENOMIC DNA]</scope>
    <source>
        <strain evidence="3 4">ATCC 33336</strain>
    </source>
</reference>
<protein>
    <submittedName>
        <fullName evidence="3">Peptidase C39</fullName>
    </submittedName>
</protein>
<sequence>MIKKYQIYMIIFAVFSFCSAHASDYAYISSNNLKGTIPITSWKTIRDLGIVKQDLDYSCGAASLATVLNEHYGLSVTEEEILKIMDKEDMRVSFDDMANALKELGFRSVGYAASFEQLTKLKIPVIVYTKHRKDDHFSVLRGINRDTVWLADPSQGNRTYSKYQFLEMWETREDSDLKGKILAIIPLSQEVQSVKDFFTYQPRRQTAPAVQQQAFRNTP</sequence>
<organism evidence="3 4">
    <name type="scientific">Oceanospirillum multiglobuliferum</name>
    <dbReference type="NCBI Taxonomy" id="64969"/>
    <lineage>
        <taxon>Bacteria</taxon>
        <taxon>Pseudomonadati</taxon>
        <taxon>Pseudomonadota</taxon>
        <taxon>Gammaproteobacteria</taxon>
        <taxon>Oceanospirillales</taxon>
        <taxon>Oceanospirillaceae</taxon>
        <taxon>Oceanospirillum</taxon>
    </lineage>
</organism>
<dbReference type="CDD" id="cd02423">
    <property type="entry name" value="Peptidase_C39G"/>
    <property type="match status" value="1"/>
</dbReference>